<proteinExistence type="predicted"/>
<name>A0A382HUH0_9ZZZZ</name>
<dbReference type="Gene3D" id="2.60.120.200">
    <property type="match status" value="1"/>
</dbReference>
<gene>
    <name evidence="1" type="ORF">METZ01_LOCUS243794</name>
</gene>
<dbReference type="InterPro" id="IPR013320">
    <property type="entry name" value="ConA-like_dom_sf"/>
</dbReference>
<dbReference type="AlphaFoldDB" id="A0A382HUH0"/>
<dbReference type="Pfam" id="PF13385">
    <property type="entry name" value="Laminin_G_3"/>
    <property type="match status" value="1"/>
</dbReference>
<reference evidence="1" key="1">
    <citation type="submission" date="2018-05" db="EMBL/GenBank/DDBJ databases">
        <authorList>
            <person name="Lanie J.A."/>
            <person name="Ng W.-L."/>
            <person name="Kazmierczak K.M."/>
            <person name="Andrzejewski T.M."/>
            <person name="Davidsen T.M."/>
            <person name="Wayne K.J."/>
            <person name="Tettelin H."/>
            <person name="Glass J.I."/>
            <person name="Rusch D."/>
            <person name="Podicherti R."/>
            <person name="Tsui H.-C.T."/>
            <person name="Winkler M.E."/>
        </authorList>
    </citation>
    <scope>NUCLEOTIDE SEQUENCE</scope>
</reference>
<feature type="non-terminal residue" evidence="1">
    <location>
        <position position="180"/>
    </location>
</feature>
<evidence type="ECO:0008006" key="2">
    <source>
        <dbReference type="Google" id="ProtNLM"/>
    </source>
</evidence>
<evidence type="ECO:0000313" key="1">
    <source>
        <dbReference type="EMBL" id="SVB90940.1"/>
    </source>
</evidence>
<dbReference type="EMBL" id="UINC01063373">
    <property type="protein sequence ID" value="SVB90940.1"/>
    <property type="molecule type" value="Genomic_DNA"/>
</dbReference>
<protein>
    <recommendedName>
        <fullName evidence="2">LamG domain-containing protein</fullName>
    </recommendedName>
</protein>
<dbReference type="SUPFAM" id="SSF49899">
    <property type="entry name" value="Concanavalin A-like lectins/glucanases"/>
    <property type="match status" value="1"/>
</dbReference>
<organism evidence="1">
    <name type="scientific">marine metagenome</name>
    <dbReference type="NCBI Taxonomy" id="408172"/>
    <lineage>
        <taxon>unclassified sequences</taxon>
        <taxon>metagenomes</taxon>
        <taxon>ecological metagenomes</taxon>
    </lineage>
</organism>
<accession>A0A382HUH0</accession>
<sequence>MKFNLIICLAAIILISGLYHVTDAATGFEYLPDEHTIGLWHFNEGSGVTVKDESKNNLKGTIEGKAAWGQDDWNEEGGGKSVEFSGATAIVIGSVKDKRANKLLTPDDAITVEAWVYPTDLASWKLICCHWAGAVGKYHLGVTNGVPNMHVNTDKGTANAASALALGVKEWYHVAGTYDG</sequence>